<protein>
    <submittedName>
        <fullName evidence="1">Uncharacterized protein</fullName>
    </submittedName>
</protein>
<accession>A0AAV4Y1P1</accession>
<gene>
    <name evidence="1" type="ORF">CEXT_625981</name>
</gene>
<reference evidence="1 2" key="1">
    <citation type="submission" date="2021-06" db="EMBL/GenBank/DDBJ databases">
        <title>Caerostris extrusa draft genome.</title>
        <authorList>
            <person name="Kono N."/>
            <person name="Arakawa K."/>
        </authorList>
    </citation>
    <scope>NUCLEOTIDE SEQUENCE [LARGE SCALE GENOMIC DNA]</scope>
</reference>
<dbReference type="Proteomes" id="UP001054945">
    <property type="component" value="Unassembled WGS sequence"/>
</dbReference>
<evidence type="ECO:0000313" key="2">
    <source>
        <dbReference type="Proteomes" id="UP001054945"/>
    </source>
</evidence>
<keyword evidence="2" id="KW-1185">Reference proteome</keyword>
<comment type="caution">
    <text evidence="1">The sequence shown here is derived from an EMBL/GenBank/DDBJ whole genome shotgun (WGS) entry which is preliminary data.</text>
</comment>
<dbReference type="EMBL" id="BPLR01001246">
    <property type="protein sequence ID" value="GIZ01053.1"/>
    <property type="molecule type" value="Genomic_DNA"/>
</dbReference>
<organism evidence="1 2">
    <name type="scientific">Caerostris extrusa</name>
    <name type="common">Bark spider</name>
    <name type="synonym">Caerostris bankana</name>
    <dbReference type="NCBI Taxonomy" id="172846"/>
    <lineage>
        <taxon>Eukaryota</taxon>
        <taxon>Metazoa</taxon>
        <taxon>Ecdysozoa</taxon>
        <taxon>Arthropoda</taxon>
        <taxon>Chelicerata</taxon>
        <taxon>Arachnida</taxon>
        <taxon>Araneae</taxon>
        <taxon>Araneomorphae</taxon>
        <taxon>Entelegynae</taxon>
        <taxon>Araneoidea</taxon>
        <taxon>Araneidae</taxon>
        <taxon>Caerostris</taxon>
    </lineage>
</organism>
<proteinExistence type="predicted"/>
<dbReference type="AlphaFoldDB" id="A0AAV4Y1P1"/>
<sequence>MASQKTTTKVRTPNLLSNLNSASLTTAFTSMFFFSLWRLSCHCLDGSVARLDNGFSPLLLKSVPFILFGGNLQTHSVAVHLLFLGGGGVTQGQNHLDEYGKQTSWRLRTQSRSLCKTTLDLKLHLE</sequence>
<evidence type="ECO:0000313" key="1">
    <source>
        <dbReference type="EMBL" id="GIZ01053.1"/>
    </source>
</evidence>
<name>A0AAV4Y1P1_CAEEX</name>